<keyword evidence="1" id="KW-0812">Transmembrane</keyword>
<dbReference type="InterPro" id="IPR025498">
    <property type="entry name" value="DUF4389"/>
</dbReference>
<gene>
    <name evidence="2" type="ORF">MPL1_05819</name>
</gene>
<evidence type="ECO:0000256" key="1">
    <source>
        <dbReference type="SAM" id="Phobius"/>
    </source>
</evidence>
<dbReference type="EMBL" id="APHR01000028">
    <property type="protein sequence ID" value="EMR13266.1"/>
    <property type="molecule type" value="Genomic_DNA"/>
</dbReference>
<sequence>MELQTVKQNLSRGSQWIRLLFMLAFAVVLYLLLMLLSVVVVVQLIFALFTGAANASVRTFSSKLAQYIQQIVLFLTYNIDNKPYPFSPIDAVSEVDDVIVVDDFEEVRDSDTNDDNRSTP</sequence>
<dbReference type="Proteomes" id="UP000012019">
    <property type="component" value="Unassembled WGS sequence"/>
</dbReference>
<keyword evidence="1" id="KW-1133">Transmembrane helix</keyword>
<comment type="caution">
    <text evidence="2">The sequence shown here is derived from an EMBL/GenBank/DDBJ whole genome shotgun (WGS) entry which is preliminary data.</text>
</comment>
<dbReference type="AlphaFoldDB" id="M7P1C2"/>
<dbReference type="PATRIC" id="fig|1286106.3.peg.1167"/>
<proteinExistence type="predicted"/>
<organism evidence="2 3">
    <name type="scientific">Methylophaga lonarensis MPL</name>
    <dbReference type="NCBI Taxonomy" id="1286106"/>
    <lineage>
        <taxon>Bacteria</taxon>
        <taxon>Pseudomonadati</taxon>
        <taxon>Pseudomonadota</taxon>
        <taxon>Gammaproteobacteria</taxon>
        <taxon>Thiotrichales</taxon>
        <taxon>Piscirickettsiaceae</taxon>
        <taxon>Methylophaga</taxon>
    </lineage>
</organism>
<evidence type="ECO:0000313" key="3">
    <source>
        <dbReference type="Proteomes" id="UP000012019"/>
    </source>
</evidence>
<evidence type="ECO:0000313" key="2">
    <source>
        <dbReference type="EMBL" id="EMR13266.1"/>
    </source>
</evidence>
<keyword evidence="1" id="KW-0472">Membrane</keyword>
<keyword evidence="3" id="KW-1185">Reference proteome</keyword>
<dbReference type="RefSeq" id="WP_009726167.1">
    <property type="nucleotide sequence ID" value="NZ_APHR01000028.1"/>
</dbReference>
<protein>
    <submittedName>
        <fullName evidence="2">Lipase</fullName>
    </submittedName>
</protein>
<dbReference type="eggNOG" id="ENOG50332F0">
    <property type="taxonomic scope" value="Bacteria"/>
</dbReference>
<reference evidence="2 3" key="1">
    <citation type="journal article" date="2013" name="Genome Announc.">
        <title>Draft Genome Sequence of Methylophaga lonarensis MPLT, a Haloalkaliphilic (Non-Methane-Utilizing) Methylotroph.</title>
        <authorList>
            <person name="Shetty S.A."/>
            <person name="Marathe N.P."/>
            <person name="Munot H."/>
            <person name="Antony C.P."/>
            <person name="Dhotre D.P."/>
            <person name="Murrell J.C."/>
            <person name="Shouche Y.S."/>
        </authorList>
    </citation>
    <scope>NUCLEOTIDE SEQUENCE [LARGE SCALE GENOMIC DNA]</scope>
    <source>
        <strain evidence="2 3">MPL</strain>
    </source>
</reference>
<dbReference type="Pfam" id="PF14333">
    <property type="entry name" value="DUF4389"/>
    <property type="match status" value="1"/>
</dbReference>
<dbReference type="STRING" id="1286106.MPL1_05819"/>
<accession>M7P1C2</accession>
<name>M7P1C2_9GAMM</name>
<feature type="transmembrane region" description="Helical" evidence="1">
    <location>
        <begin position="20"/>
        <end position="49"/>
    </location>
</feature>